<proteinExistence type="predicted"/>
<organism evidence="5 6">
    <name type="scientific">Amycolatopsis deserti</name>
    <dbReference type="NCBI Taxonomy" id="185696"/>
    <lineage>
        <taxon>Bacteria</taxon>
        <taxon>Bacillati</taxon>
        <taxon>Actinomycetota</taxon>
        <taxon>Actinomycetes</taxon>
        <taxon>Pseudonocardiales</taxon>
        <taxon>Pseudonocardiaceae</taxon>
        <taxon>Amycolatopsis</taxon>
    </lineage>
</organism>
<dbReference type="SMART" id="SM00345">
    <property type="entry name" value="HTH_GNTR"/>
    <property type="match status" value="1"/>
</dbReference>
<dbReference type="InterPro" id="IPR036390">
    <property type="entry name" value="WH_DNA-bd_sf"/>
</dbReference>
<evidence type="ECO:0000256" key="2">
    <source>
        <dbReference type="ARBA" id="ARBA00023125"/>
    </source>
</evidence>
<keyword evidence="2" id="KW-0238">DNA-binding</keyword>
<dbReference type="Pfam" id="PF00392">
    <property type="entry name" value="GntR"/>
    <property type="match status" value="1"/>
</dbReference>
<dbReference type="PRINTS" id="PR00035">
    <property type="entry name" value="HTHGNTR"/>
</dbReference>
<evidence type="ECO:0000256" key="3">
    <source>
        <dbReference type="ARBA" id="ARBA00023163"/>
    </source>
</evidence>
<dbReference type="InterPro" id="IPR036388">
    <property type="entry name" value="WH-like_DNA-bd_sf"/>
</dbReference>
<dbReference type="SUPFAM" id="SSF46785">
    <property type="entry name" value="Winged helix' DNA-binding domain"/>
    <property type="match status" value="1"/>
</dbReference>
<comment type="caution">
    <text evidence="5">The sequence shown here is derived from an EMBL/GenBank/DDBJ whole genome shotgun (WGS) entry which is preliminary data.</text>
</comment>
<dbReference type="Gene3D" id="1.10.10.10">
    <property type="entry name" value="Winged helix-like DNA-binding domain superfamily/Winged helix DNA-binding domain"/>
    <property type="match status" value="1"/>
</dbReference>
<dbReference type="EMBL" id="BNAU01000019">
    <property type="protein sequence ID" value="GHF30883.1"/>
    <property type="molecule type" value="Genomic_DNA"/>
</dbReference>
<name>A0ABQ3JH64_9PSEU</name>
<dbReference type="InterPro" id="IPR050679">
    <property type="entry name" value="Bact_HTH_transcr_reg"/>
</dbReference>
<evidence type="ECO:0000256" key="1">
    <source>
        <dbReference type="ARBA" id="ARBA00023015"/>
    </source>
</evidence>
<accession>A0ABQ3JH64</accession>
<reference evidence="6" key="1">
    <citation type="journal article" date="2019" name="Int. J. Syst. Evol. Microbiol.">
        <title>The Global Catalogue of Microorganisms (GCM) 10K type strain sequencing project: providing services to taxonomists for standard genome sequencing and annotation.</title>
        <authorList>
            <consortium name="The Broad Institute Genomics Platform"/>
            <consortium name="The Broad Institute Genome Sequencing Center for Infectious Disease"/>
            <person name="Wu L."/>
            <person name="Ma J."/>
        </authorList>
    </citation>
    <scope>NUCLEOTIDE SEQUENCE [LARGE SCALE GENOMIC DNA]</scope>
    <source>
        <strain evidence="6">CGMCC 4.7677</strain>
    </source>
</reference>
<gene>
    <name evidence="5" type="ORF">GCM10017786_75990</name>
</gene>
<evidence type="ECO:0000313" key="5">
    <source>
        <dbReference type="EMBL" id="GHF30883.1"/>
    </source>
</evidence>
<protein>
    <recommendedName>
        <fullName evidence="4">HTH gntR-type domain-containing protein</fullName>
    </recommendedName>
</protein>
<dbReference type="InterPro" id="IPR000524">
    <property type="entry name" value="Tscrpt_reg_HTH_GntR"/>
</dbReference>
<dbReference type="CDD" id="cd07377">
    <property type="entry name" value="WHTH_GntR"/>
    <property type="match status" value="1"/>
</dbReference>
<dbReference type="PANTHER" id="PTHR44846">
    <property type="entry name" value="MANNOSYL-D-GLYCERATE TRANSPORT/METABOLISM SYSTEM REPRESSOR MNGR-RELATED"/>
    <property type="match status" value="1"/>
</dbReference>
<sequence length="81" mass="9225">MDPDARIDPYAPLPPFRQLVEILTARIERGDWPPERPITAEARLAEEYGIARNTVRRAIAVLTERGLLFVVPKRGTFVAKR</sequence>
<keyword evidence="6" id="KW-1185">Reference proteome</keyword>
<dbReference type="Proteomes" id="UP000605897">
    <property type="component" value="Unassembled WGS sequence"/>
</dbReference>
<dbReference type="PANTHER" id="PTHR44846:SF1">
    <property type="entry name" value="MANNOSYL-D-GLYCERATE TRANSPORT_METABOLISM SYSTEM REPRESSOR MNGR-RELATED"/>
    <property type="match status" value="1"/>
</dbReference>
<keyword evidence="1" id="KW-0805">Transcription regulation</keyword>
<keyword evidence="3" id="KW-0804">Transcription</keyword>
<dbReference type="RefSeq" id="WP_229874945.1">
    <property type="nucleotide sequence ID" value="NZ_BNAU01000019.1"/>
</dbReference>
<feature type="domain" description="HTH gntR-type" evidence="4">
    <location>
        <begin position="13"/>
        <end position="81"/>
    </location>
</feature>
<dbReference type="PROSITE" id="PS50949">
    <property type="entry name" value="HTH_GNTR"/>
    <property type="match status" value="1"/>
</dbReference>
<evidence type="ECO:0000313" key="6">
    <source>
        <dbReference type="Proteomes" id="UP000605897"/>
    </source>
</evidence>
<evidence type="ECO:0000259" key="4">
    <source>
        <dbReference type="PROSITE" id="PS50949"/>
    </source>
</evidence>